<evidence type="ECO:0000313" key="2">
    <source>
        <dbReference type="Proteomes" id="UP000664859"/>
    </source>
</evidence>
<reference evidence="1" key="1">
    <citation type="submission" date="2021-02" db="EMBL/GenBank/DDBJ databases">
        <title>First Annotated Genome of the Yellow-green Alga Tribonema minus.</title>
        <authorList>
            <person name="Mahan K.M."/>
        </authorList>
    </citation>
    <scope>NUCLEOTIDE SEQUENCE</scope>
    <source>
        <strain evidence="1">UTEX B ZZ1240</strain>
    </source>
</reference>
<dbReference type="AlphaFoldDB" id="A0A835Z5B1"/>
<name>A0A835Z5B1_9STRA</name>
<protein>
    <submittedName>
        <fullName evidence="1">Uncharacterized protein</fullName>
    </submittedName>
</protein>
<dbReference type="OrthoDB" id="409189at2759"/>
<dbReference type="EMBL" id="JAFCMP010000135">
    <property type="protein sequence ID" value="KAG5185300.1"/>
    <property type="molecule type" value="Genomic_DNA"/>
</dbReference>
<sequence length="178" mass="18904">MVANLLLCGMEVDRVTSAVKQLRSVDCGALPPEACGAHVEHFWGHETAPGRLVAIQRMAQVAGLAWLDDATHLCLHPEHGPWVSFRAVVLVDVPGPPGPPPAMRCPAAEGDLARAAAAMSEALGKMGSYATTSREAADAFLEARLSYSLGSASVYPPDMIEYHYHNDLGFLETAPSAK</sequence>
<comment type="caution">
    <text evidence="1">The sequence shown here is derived from an EMBL/GenBank/DDBJ whole genome shotgun (WGS) entry which is preliminary data.</text>
</comment>
<proteinExistence type="predicted"/>
<dbReference type="Proteomes" id="UP000664859">
    <property type="component" value="Unassembled WGS sequence"/>
</dbReference>
<organism evidence="1 2">
    <name type="scientific">Tribonema minus</name>
    <dbReference type="NCBI Taxonomy" id="303371"/>
    <lineage>
        <taxon>Eukaryota</taxon>
        <taxon>Sar</taxon>
        <taxon>Stramenopiles</taxon>
        <taxon>Ochrophyta</taxon>
        <taxon>PX clade</taxon>
        <taxon>Xanthophyceae</taxon>
        <taxon>Tribonematales</taxon>
        <taxon>Tribonemataceae</taxon>
        <taxon>Tribonema</taxon>
    </lineage>
</organism>
<keyword evidence="2" id="KW-1185">Reference proteome</keyword>
<gene>
    <name evidence="1" type="ORF">JKP88DRAFT_348285</name>
</gene>
<evidence type="ECO:0000313" key="1">
    <source>
        <dbReference type="EMBL" id="KAG5185300.1"/>
    </source>
</evidence>
<accession>A0A835Z5B1</accession>